<dbReference type="InterPro" id="IPR046817">
    <property type="entry name" value="MmeI_N"/>
</dbReference>
<evidence type="ECO:0000313" key="2">
    <source>
        <dbReference type="EMBL" id="EQD62592.1"/>
    </source>
</evidence>
<reference evidence="2" key="1">
    <citation type="submission" date="2013-08" db="EMBL/GenBank/DDBJ databases">
        <authorList>
            <person name="Mendez C."/>
            <person name="Richter M."/>
            <person name="Ferrer M."/>
            <person name="Sanchez J."/>
        </authorList>
    </citation>
    <scope>NUCLEOTIDE SEQUENCE</scope>
</reference>
<evidence type="ECO:0000259" key="1">
    <source>
        <dbReference type="Pfam" id="PF20464"/>
    </source>
</evidence>
<sequence length="151" mass="17876">MRLGWNEIRARAARFADDWKDAHYERGETQTFYNEFFEIFGVTRRRVASFEEPVRRLGDRRGFIDLFWKGVLLVEQKSAGRDLSRAKTQAFDYFPALREADLPRYLLLGDFQTFELYDLDEGTDLRFPLADLPRHIAAFGFILGVQKRIFR</sequence>
<proteinExistence type="predicted"/>
<feature type="domain" description="MmeI-like N-terminal" evidence="1">
    <location>
        <begin position="11"/>
        <end position="148"/>
    </location>
</feature>
<protein>
    <submittedName>
        <fullName evidence="2">Methylase</fullName>
    </submittedName>
</protein>
<dbReference type="Pfam" id="PF20464">
    <property type="entry name" value="MmeI_N"/>
    <property type="match status" value="1"/>
</dbReference>
<name>T1AYH6_9ZZZZ</name>
<dbReference type="AlphaFoldDB" id="T1AYH6"/>
<dbReference type="GO" id="GO:0032259">
    <property type="term" value="P:methylation"/>
    <property type="evidence" value="ECO:0007669"/>
    <property type="project" value="UniProtKB-KW"/>
</dbReference>
<keyword evidence="2" id="KW-0489">Methyltransferase</keyword>
<keyword evidence="2" id="KW-0808">Transferase</keyword>
<dbReference type="GO" id="GO:0008168">
    <property type="term" value="F:methyltransferase activity"/>
    <property type="evidence" value="ECO:0007669"/>
    <property type="project" value="UniProtKB-KW"/>
</dbReference>
<dbReference type="EMBL" id="AUZY01004570">
    <property type="protein sequence ID" value="EQD62592.1"/>
    <property type="molecule type" value="Genomic_DNA"/>
</dbReference>
<organism evidence="2">
    <name type="scientific">mine drainage metagenome</name>
    <dbReference type="NCBI Taxonomy" id="410659"/>
    <lineage>
        <taxon>unclassified sequences</taxon>
        <taxon>metagenomes</taxon>
        <taxon>ecological metagenomes</taxon>
    </lineage>
</organism>
<feature type="non-terminal residue" evidence="2">
    <location>
        <position position="151"/>
    </location>
</feature>
<accession>T1AYH6</accession>
<comment type="caution">
    <text evidence="2">The sequence shown here is derived from an EMBL/GenBank/DDBJ whole genome shotgun (WGS) entry which is preliminary data.</text>
</comment>
<reference evidence="2" key="2">
    <citation type="journal article" date="2014" name="ISME J.">
        <title>Microbial stratification in low pH oxic and suboxic macroscopic growths along an acid mine drainage.</title>
        <authorList>
            <person name="Mendez-Garcia C."/>
            <person name="Mesa V."/>
            <person name="Sprenger R.R."/>
            <person name="Richter M."/>
            <person name="Diez M.S."/>
            <person name="Solano J."/>
            <person name="Bargiela R."/>
            <person name="Golyshina O.V."/>
            <person name="Manteca A."/>
            <person name="Ramos J.L."/>
            <person name="Gallego J.R."/>
            <person name="Llorente I."/>
            <person name="Martins Dos Santos V.A."/>
            <person name="Jensen O.N."/>
            <person name="Pelaez A.I."/>
            <person name="Sanchez J."/>
            <person name="Ferrer M."/>
        </authorList>
    </citation>
    <scope>NUCLEOTIDE SEQUENCE</scope>
</reference>
<gene>
    <name evidence="2" type="ORF">B1B_07174</name>
</gene>